<evidence type="ECO:0000313" key="1">
    <source>
        <dbReference type="EMBL" id="MCX2562056.1"/>
    </source>
</evidence>
<proteinExistence type="predicted"/>
<comment type="caution">
    <text evidence="1">The sequence shown here is derived from an EMBL/GenBank/DDBJ whole genome shotgun (WGS) entry which is preliminary data.</text>
</comment>
<gene>
    <name evidence="1" type="ORF">OQ252_11715</name>
</gene>
<dbReference type="Proteomes" id="UP001526446">
    <property type="component" value="Unassembled WGS sequence"/>
</dbReference>
<protein>
    <submittedName>
        <fullName evidence="1">Uncharacterized protein</fullName>
    </submittedName>
</protein>
<evidence type="ECO:0000313" key="2">
    <source>
        <dbReference type="Proteomes" id="UP001526446"/>
    </source>
</evidence>
<sequence>MLTCEEITEKVGVRINAGTAIMSERVMLGPMFSKRKKAAGMREPEFRPLLQGPAWDGD</sequence>
<reference evidence="1 2" key="1">
    <citation type="submission" date="2022-11" db="EMBL/GenBank/DDBJ databases">
        <title>Genome sequencing of Acetobacter type strain.</title>
        <authorList>
            <person name="Heo J."/>
            <person name="Lee D."/>
            <person name="Han B.-H."/>
            <person name="Hong S.-B."/>
            <person name="Kwon S.-W."/>
        </authorList>
    </citation>
    <scope>NUCLEOTIDE SEQUENCE [LARGE SCALE GENOMIC DNA]</scope>
    <source>
        <strain evidence="1 2">KACC 21251</strain>
    </source>
</reference>
<keyword evidence="2" id="KW-1185">Reference proteome</keyword>
<organism evidence="1 2">
    <name type="scientific">Acetobacter farinalis</name>
    <dbReference type="NCBI Taxonomy" id="1260984"/>
    <lineage>
        <taxon>Bacteria</taxon>
        <taxon>Pseudomonadati</taxon>
        <taxon>Pseudomonadota</taxon>
        <taxon>Alphaproteobacteria</taxon>
        <taxon>Acetobacterales</taxon>
        <taxon>Acetobacteraceae</taxon>
        <taxon>Acetobacter</taxon>
    </lineage>
</organism>
<name>A0ABT3Q9T8_9PROT</name>
<dbReference type="EMBL" id="JAPIUX010000021">
    <property type="protein sequence ID" value="MCX2562056.1"/>
    <property type="molecule type" value="Genomic_DNA"/>
</dbReference>
<accession>A0ABT3Q9T8</accession>
<dbReference type="RefSeq" id="WP_166123247.1">
    <property type="nucleotide sequence ID" value="NZ_JAPIUX010000021.1"/>
</dbReference>